<dbReference type="SUPFAM" id="SSF52540">
    <property type="entry name" value="P-loop containing nucleoside triphosphate hydrolases"/>
    <property type="match status" value="1"/>
</dbReference>
<protein>
    <recommendedName>
        <fullName evidence="15">Glutathione import ATP-binding protein GsiA</fullName>
        <ecNumber evidence="14">7.4.2.10</ecNumber>
    </recommendedName>
</protein>
<dbReference type="FunFam" id="3.40.50.300:FF:000016">
    <property type="entry name" value="Oligopeptide ABC transporter ATP-binding component"/>
    <property type="match status" value="1"/>
</dbReference>
<organism evidence="18 19">
    <name type="scientific">Phreatobacter stygius</name>
    <dbReference type="NCBI Taxonomy" id="1940610"/>
    <lineage>
        <taxon>Bacteria</taxon>
        <taxon>Pseudomonadati</taxon>
        <taxon>Pseudomonadota</taxon>
        <taxon>Alphaproteobacteria</taxon>
        <taxon>Hyphomicrobiales</taxon>
        <taxon>Phreatobacteraceae</taxon>
        <taxon>Phreatobacter</taxon>
    </lineage>
</organism>
<comment type="similarity">
    <text evidence="13">Belongs to the ABC transporter superfamily. Glutathione importer (TC 3.A.1.5.11) family.</text>
</comment>
<keyword evidence="19" id="KW-1185">Reference proteome</keyword>
<evidence type="ECO:0000313" key="18">
    <source>
        <dbReference type="EMBL" id="QCI65244.1"/>
    </source>
</evidence>
<dbReference type="Pfam" id="PF00005">
    <property type="entry name" value="ABC_tran"/>
    <property type="match status" value="1"/>
</dbReference>
<keyword evidence="7" id="KW-0547">Nucleotide-binding</keyword>
<dbReference type="GO" id="GO:0015833">
    <property type="term" value="P:peptide transport"/>
    <property type="evidence" value="ECO:0007669"/>
    <property type="project" value="InterPro"/>
</dbReference>
<dbReference type="InterPro" id="IPR017871">
    <property type="entry name" value="ABC_transporter-like_CS"/>
</dbReference>
<keyword evidence="5" id="KW-0997">Cell inner membrane</keyword>
<dbReference type="GO" id="GO:0005886">
    <property type="term" value="C:plasma membrane"/>
    <property type="evidence" value="ECO:0007669"/>
    <property type="project" value="UniProtKB-SubCell"/>
</dbReference>
<dbReference type="Gene3D" id="3.40.50.300">
    <property type="entry name" value="P-loop containing nucleotide triphosphate hydrolases"/>
    <property type="match status" value="1"/>
</dbReference>
<feature type="domain" description="ABC transporter" evidence="17">
    <location>
        <begin position="10"/>
        <end position="259"/>
    </location>
</feature>
<keyword evidence="4" id="KW-1003">Cell membrane</keyword>
<keyword evidence="9 18" id="KW-0067">ATP-binding</keyword>
<evidence type="ECO:0000256" key="12">
    <source>
        <dbReference type="ARBA" id="ARBA00037530"/>
    </source>
</evidence>
<evidence type="ECO:0000256" key="15">
    <source>
        <dbReference type="ARBA" id="ARBA00041187"/>
    </source>
</evidence>
<keyword evidence="6" id="KW-0677">Repeat</keyword>
<keyword evidence="3" id="KW-0813">Transport</keyword>
<dbReference type="AlphaFoldDB" id="A0A4D7AUC8"/>
<dbReference type="EC" id="7.4.2.10" evidence="14"/>
<evidence type="ECO:0000256" key="8">
    <source>
        <dbReference type="ARBA" id="ARBA00022801"/>
    </source>
</evidence>
<evidence type="ECO:0000259" key="17">
    <source>
        <dbReference type="PROSITE" id="PS50893"/>
    </source>
</evidence>
<dbReference type="RefSeq" id="WP_136960692.1">
    <property type="nucleotide sequence ID" value="NZ_CP039690.1"/>
</dbReference>
<dbReference type="InterPro" id="IPR050319">
    <property type="entry name" value="ABC_transp_ATP-bind"/>
</dbReference>
<gene>
    <name evidence="18" type="ORF">E8M01_14115</name>
</gene>
<evidence type="ECO:0000256" key="7">
    <source>
        <dbReference type="ARBA" id="ARBA00022741"/>
    </source>
</evidence>
<evidence type="ECO:0000256" key="5">
    <source>
        <dbReference type="ARBA" id="ARBA00022519"/>
    </source>
</evidence>
<dbReference type="PANTHER" id="PTHR43776:SF15">
    <property type="entry name" value="GLUTATHIONE IMPORT ATP-BINDING PROTEIN GSIA"/>
    <property type="match status" value="1"/>
</dbReference>
<keyword evidence="8" id="KW-0378">Hydrolase</keyword>
<evidence type="ECO:0000256" key="11">
    <source>
        <dbReference type="ARBA" id="ARBA00023136"/>
    </source>
</evidence>
<dbReference type="OrthoDB" id="7328866at2"/>
<dbReference type="PROSITE" id="PS00211">
    <property type="entry name" value="ABC_TRANSPORTER_1"/>
    <property type="match status" value="1"/>
</dbReference>
<dbReference type="Proteomes" id="UP000298781">
    <property type="component" value="Chromosome"/>
</dbReference>
<dbReference type="InterPro" id="IPR003593">
    <property type="entry name" value="AAA+_ATPase"/>
</dbReference>
<evidence type="ECO:0000256" key="6">
    <source>
        <dbReference type="ARBA" id="ARBA00022737"/>
    </source>
</evidence>
<evidence type="ECO:0000256" key="1">
    <source>
        <dbReference type="ARBA" id="ARBA00004417"/>
    </source>
</evidence>
<reference evidence="18 19" key="1">
    <citation type="submission" date="2019-04" db="EMBL/GenBank/DDBJ databases">
        <title>Phreatobacter aquaticus sp. nov.</title>
        <authorList>
            <person name="Choi A."/>
        </authorList>
    </citation>
    <scope>NUCLEOTIDE SEQUENCE [LARGE SCALE GENOMIC DNA]</scope>
    <source>
        <strain evidence="18 19">KCTC 52518</strain>
    </source>
</reference>
<dbReference type="InterPro" id="IPR013563">
    <property type="entry name" value="Oligopep_ABC_C"/>
</dbReference>
<evidence type="ECO:0000256" key="13">
    <source>
        <dbReference type="ARBA" id="ARBA00038416"/>
    </source>
</evidence>
<accession>A0A4D7AUC8</accession>
<dbReference type="CDD" id="cd03257">
    <property type="entry name" value="ABC_NikE_OppD_transporters"/>
    <property type="match status" value="1"/>
</dbReference>
<dbReference type="GO" id="GO:0005524">
    <property type="term" value="F:ATP binding"/>
    <property type="evidence" value="ECO:0007669"/>
    <property type="project" value="UniProtKB-KW"/>
</dbReference>
<name>A0A4D7AUC8_9HYPH</name>
<evidence type="ECO:0000256" key="2">
    <source>
        <dbReference type="ARBA" id="ARBA00011469"/>
    </source>
</evidence>
<dbReference type="KEGG" id="pstg:E8M01_14115"/>
<comment type="subcellular location">
    <subcellularLocation>
        <location evidence="1">Cell inner membrane</location>
        <topology evidence="1">Peripheral membrane protein</topology>
    </subcellularLocation>
</comment>
<keyword evidence="10" id="KW-1278">Translocase</keyword>
<evidence type="ECO:0000313" key="19">
    <source>
        <dbReference type="Proteomes" id="UP000298781"/>
    </source>
</evidence>
<comment type="function">
    <text evidence="12">Part of the ABC transporter complex GsiABCD involved in glutathione import. Responsible for energy coupling to the transport system.</text>
</comment>
<dbReference type="EMBL" id="CP039690">
    <property type="protein sequence ID" value="QCI65244.1"/>
    <property type="molecule type" value="Genomic_DNA"/>
</dbReference>
<dbReference type="Pfam" id="PF08352">
    <property type="entry name" value="oligo_HPY"/>
    <property type="match status" value="1"/>
</dbReference>
<dbReference type="NCBIfam" id="TIGR01727">
    <property type="entry name" value="oligo_HPY"/>
    <property type="match status" value="1"/>
</dbReference>
<keyword evidence="11" id="KW-0472">Membrane</keyword>
<evidence type="ECO:0000256" key="14">
    <source>
        <dbReference type="ARBA" id="ARBA00039050"/>
    </source>
</evidence>
<evidence type="ECO:0000256" key="10">
    <source>
        <dbReference type="ARBA" id="ARBA00022967"/>
    </source>
</evidence>
<dbReference type="GO" id="GO:0055085">
    <property type="term" value="P:transmembrane transport"/>
    <property type="evidence" value="ECO:0007669"/>
    <property type="project" value="UniProtKB-ARBA"/>
</dbReference>
<evidence type="ECO:0000256" key="9">
    <source>
        <dbReference type="ARBA" id="ARBA00022840"/>
    </source>
</evidence>
<dbReference type="PANTHER" id="PTHR43776">
    <property type="entry name" value="TRANSPORT ATP-BINDING PROTEIN"/>
    <property type="match status" value="1"/>
</dbReference>
<comment type="subunit">
    <text evidence="2">The complex is composed of two ATP-binding proteins (GsiA), two transmembrane proteins (GsiC and GsiD) and a solute-binding protein (GsiB).</text>
</comment>
<proteinExistence type="inferred from homology"/>
<comment type="catalytic activity">
    <reaction evidence="16">
        <text>glutathione(out) + ATP + H2O = glutathione(in) + ADP + phosphate + H(+)</text>
        <dbReference type="Rhea" id="RHEA:29791"/>
        <dbReference type="ChEBI" id="CHEBI:15377"/>
        <dbReference type="ChEBI" id="CHEBI:15378"/>
        <dbReference type="ChEBI" id="CHEBI:30616"/>
        <dbReference type="ChEBI" id="CHEBI:43474"/>
        <dbReference type="ChEBI" id="CHEBI:57925"/>
        <dbReference type="ChEBI" id="CHEBI:456216"/>
        <dbReference type="EC" id="7.4.2.10"/>
    </reaction>
</comment>
<evidence type="ECO:0000256" key="4">
    <source>
        <dbReference type="ARBA" id="ARBA00022475"/>
    </source>
</evidence>
<dbReference type="GO" id="GO:0016887">
    <property type="term" value="F:ATP hydrolysis activity"/>
    <property type="evidence" value="ECO:0007669"/>
    <property type="project" value="InterPro"/>
</dbReference>
<dbReference type="InterPro" id="IPR003439">
    <property type="entry name" value="ABC_transporter-like_ATP-bd"/>
</dbReference>
<sequence>MSERSAETILQVENLTVHFPLGGGLLGGPRRLVHAVNGVDLALKRGECLGLVGESGCGKSTLALAILGLQPPTQGRIVVGGHELGTAGMDRKARARVAQMVFQDPYSSLNPRQTVRATLEGPLRLHGVTAKSEIDARVQGMLARVGLRPEAAERYPHEFSGGQRQRIGIARALILEPQIVILDEPVSALDVSIRAQIINLLLELKETLGLSYIMISHDLGVVEHMSDRVAVMYLGRIVETGAWEDIFTRPGHPYTRALIAAIPDPFKRSRGTKITGELPNPLNLPAGCGFHPRCPEARDLCRATATPALEEVAPDHRVRCRRYHEIRQDAPLAASA</sequence>
<evidence type="ECO:0000256" key="3">
    <source>
        <dbReference type="ARBA" id="ARBA00022448"/>
    </source>
</evidence>
<dbReference type="InterPro" id="IPR027417">
    <property type="entry name" value="P-loop_NTPase"/>
</dbReference>
<dbReference type="PROSITE" id="PS50893">
    <property type="entry name" value="ABC_TRANSPORTER_2"/>
    <property type="match status" value="1"/>
</dbReference>
<evidence type="ECO:0000256" key="16">
    <source>
        <dbReference type="ARBA" id="ARBA00047640"/>
    </source>
</evidence>
<dbReference type="SMART" id="SM00382">
    <property type="entry name" value="AAA"/>
    <property type="match status" value="1"/>
</dbReference>